<gene>
    <name evidence="2" type="ORF">DAPPUDRAFT_235046</name>
</gene>
<dbReference type="AlphaFoldDB" id="E9FY38"/>
<evidence type="ECO:0000256" key="1">
    <source>
        <dbReference type="SAM" id="MobiDB-lite"/>
    </source>
</evidence>
<evidence type="ECO:0000313" key="2">
    <source>
        <dbReference type="EMBL" id="EFX87467.1"/>
    </source>
</evidence>
<evidence type="ECO:0000313" key="3">
    <source>
        <dbReference type="Proteomes" id="UP000000305"/>
    </source>
</evidence>
<accession>E9FY38</accession>
<dbReference type="Proteomes" id="UP000000305">
    <property type="component" value="Unassembled WGS sequence"/>
</dbReference>
<sequence>METDLGRKTKEEATATTTAVVRAEIKAQLGPLSLARPAPAPVATVYRCGQRVQPRPRSDAGTTPLSGGRRTTRHY</sequence>
<name>E9FY38_DAPPU</name>
<keyword evidence="3" id="KW-1185">Reference proteome</keyword>
<feature type="region of interest" description="Disordered" evidence="1">
    <location>
        <begin position="49"/>
        <end position="75"/>
    </location>
</feature>
<proteinExistence type="predicted"/>
<protein>
    <submittedName>
        <fullName evidence="2">Uncharacterized protein</fullName>
    </submittedName>
</protein>
<dbReference type="KEGG" id="dpx:DAPPUDRAFT_235046"/>
<dbReference type="EMBL" id="GL732527">
    <property type="protein sequence ID" value="EFX87467.1"/>
    <property type="molecule type" value="Genomic_DNA"/>
</dbReference>
<dbReference type="InParanoid" id="E9FY38"/>
<organism evidence="2 3">
    <name type="scientific">Daphnia pulex</name>
    <name type="common">Water flea</name>
    <dbReference type="NCBI Taxonomy" id="6669"/>
    <lineage>
        <taxon>Eukaryota</taxon>
        <taxon>Metazoa</taxon>
        <taxon>Ecdysozoa</taxon>
        <taxon>Arthropoda</taxon>
        <taxon>Crustacea</taxon>
        <taxon>Branchiopoda</taxon>
        <taxon>Diplostraca</taxon>
        <taxon>Cladocera</taxon>
        <taxon>Anomopoda</taxon>
        <taxon>Daphniidae</taxon>
        <taxon>Daphnia</taxon>
    </lineage>
</organism>
<reference evidence="2 3" key="1">
    <citation type="journal article" date="2011" name="Science">
        <title>The ecoresponsive genome of Daphnia pulex.</title>
        <authorList>
            <person name="Colbourne J.K."/>
            <person name="Pfrender M.E."/>
            <person name="Gilbert D."/>
            <person name="Thomas W.K."/>
            <person name="Tucker A."/>
            <person name="Oakley T.H."/>
            <person name="Tokishita S."/>
            <person name="Aerts A."/>
            <person name="Arnold G.J."/>
            <person name="Basu M.K."/>
            <person name="Bauer D.J."/>
            <person name="Caceres C.E."/>
            <person name="Carmel L."/>
            <person name="Casola C."/>
            <person name="Choi J.H."/>
            <person name="Detter J.C."/>
            <person name="Dong Q."/>
            <person name="Dusheyko S."/>
            <person name="Eads B.D."/>
            <person name="Frohlich T."/>
            <person name="Geiler-Samerotte K.A."/>
            <person name="Gerlach D."/>
            <person name="Hatcher P."/>
            <person name="Jogdeo S."/>
            <person name="Krijgsveld J."/>
            <person name="Kriventseva E.V."/>
            <person name="Kultz D."/>
            <person name="Laforsch C."/>
            <person name="Lindquist E."/>
            <person name="Lopez J."/>
            <person name="Manak J.R."/>
            <person name="Muller J."/>
            <person name="Pangilinan J."/>
            <person name="Patwardhan R.P."/>
            <person name="Pitluck S."/>
            <person name="Pritham E.J."/>
            <person name="Rechtsteiner A."/>
            <person name="Rho M."/>
            <person name="Rogozin I.B."/>
            <person name="Sakarya O."/>
            <person name="Salamov A."/>
            <person name="Schaack S."/>
            <person name="Shapiro H."/>
            <person name="Shiga Y."/>
            <person name="Skalitzky C."/>
            <person name="Smith Z."/>
            <person name="Souvorov A."/>
            <person name="Sung W."/>
            <person name="Tang Z."/>
            <person name="Tsuchiya D."/>
            <person name="Tu H."/>
            <person name="Vos H."/>
            <person name="Wang M."/>
            <person name="Wolf Y.I."/>
            <person name="Yamagata H."/>
            <person name="Yamada T."/>
            <person name="Ye Y."/>
            <person name="Shaw J.R."/>
            <person name="Andrews J."/>
            <person name="Crease T.J."/>
            <person name="Tang H."/>
            <person name="Lucas S.M."/>
            <person name="Robertson H.M."/>
            <person name="Bork P."/>
            <person name="Koonin E.V."/>
            <person name="Zdobnov E.M."/>
            <person name="Grigoriev I.V."/>
            <person name="Lynch M."/>
            <person name="Boore J.L."/>
        </authorList>
    </citation>
    <scope>NUCLEOTIDE SEQUENCE [LARGE SCALE GENOMIC DNA]</scope>
</reference>
<dbReference type="HOGENOM" id="CLU_2673614_0_0_1"/>